<sequence length="160" mass="17152">MQRVINLFLTAMFSLAAAIVATPVSVAQAGTRDGVVVLKSHYSVDETVSKIKANVAEKGIMLFDDIDQAALGTAAGNKVLPSRLILFGNPALGTTFITANPTAGLDWPVRVLVYETKDGTVRVAYTDFAWIAQRHGITSRDKEFKMASDVIKAVTEPVGQ</sequence>
<organism evidence="3 4">
    <name type="scientific">Rhizobium redzepovicii</name>
    <dbReference type="NCBI Taxonomy" id="2867518"/>
    <lineage>
        <taxon>Bacteria</taxon>
        <taxon>Pseudomonadati</taxon>
        <taxon>Pseudomonadota</taxon>
        <taxon>Alphaproteobacteria</taxon>
        <taxon>Hyphomicrobiales</taxon>
        <taxon>Rhizobiaceae</taxon>
        <taxon>Rhizobium/Agrobacterium group</taxon>
        <taxon>Rhizobium</taxon>
    </lineage>
</organism>
<comment type="caution">
    <text evidence="3">The sequence shown here is derived from an EMBL/GenBank/DDBJ whole genome shotgun (WGS) entry which is preliminary data.</text>
</comment>
<evidence type="ECO:0000313" key="3">
    <source>
        <dbReference type="EMBL" id="MDR9758729.1"/>
    </source>
</evidence>
<dbReference type="PANTHER" id="PTHR38342">
    <property type="entry name" value="SLR5037 PROTEIN"/>
    <property type="match status" value="1"/>
</dbReference>
<evidence type="ECO:0000259" key="2">
    <source>
        <dbReference type="Pfam" id="PF03625"/>
    </source>
</evidence>
<dbReference type="SUPFAM" id="SSF103247">
    <property type="entry name" value="TT1751-like"/>
    <property type="match status" value="1"/>
</dbReference>
<proteinExistence type="predicted"/>
<dbReference type="Pfam" id="PF03625">
    <property type="entry name" value="DUF302"/>
    <property type="match status" value="1"/>
</dbReference>
<dbReference type="CDD" id="cd14797">
    <property type="entry name" value="DUF302"/>
    <property type="match status" value="1"/>
</dbReference>
<keyword evidence="1" id="KW-0732">Signal</keyword>
<dbReference type="RefSeq" id="WP_310804125.1">
    <property type="nucleotide sequence ID" value="NZ_JAVLSG010000001.1"/>
</dbReference>
<evidence type="ECO:0000313" key="4">
    <source>
        <dbReference type="Proteomes" id="UP001269402"/>
    </source>
</evidence>
<feature type="domain" description="DUF302" evidence="2">
    <location>
        <begin position="68"/>
        <end position="127"/>
    </location>
</feature>
<reference evidence="4" key="1">
    <citation type="submission" date="2023-07" db="EMBL/GenBank/DDBJ databases">
        <title>Genomic characterization of faba bean (Vicia faba) microsymbionts in Mexican soils.</title>
        <authorList>
            <person name="Rivera Orduna F.N."/>
            <person name="Guevara-Luna J."/>
            <person name="Yan J."/>
            <person name="Arroyo-Herrera I."/>
            <person name="Li Y."/>
            <person name="Vasquez-Murrieta M.S."/>
            <person name="Wang E.T."/>
        </authorList>
    </citation>
    <scope>NUCLEOTIDE SEQUENCE [LARGE SCALE GENOMIC DNA]</scope>
    <source>
        <strain evidence="4">CH6</strain>
    </source>
</reference>
<protein>
    <submittedName>
        <fullName evidence="3">DUF302 domain-containing protein</fullName>
    </submittedName>
</protein>
<dbReference type="EMBL" id="JAVLSH010000001">
    <property type="protein sequence ID" value="MDR9758729.1"/>
    <property type="molecule type" value="Genomic_DNA"/>
</dbReference>
<dbReference type="PANTHER" id="PTHR38342:SF2">
    <property type="entry name" value="INNER MEMBRANE OR EXPORTED"/>
    <property type="match status" value="1"/>
</dbReference>
<feature type="signal peptide" evidence="1">
    <location>
        <begin position="1"/>
        <end position="29"/>
    </location>
</feature>
<name>A0AAW8NYD9_9HYPH</name>
<accession>A0AAW8NYD9</accession>
<gene>
    <name evidence="3" type="ORF">RJJ37_03615</name>
</gene>
<dbReference type="InterPro" id="IPR035923">
    <property type="entry name" value="TT1751-like_sf"/>
</dbReference>
<evidence type="ECO:0000256" key="1">
    <source>
        <dbReference type="SAM" id="SignalP"/>
    </source>
</evidence>
<feature type="chain" id="PRO_5043387201" evidence="1">
    <location>
        <begin position="30"/>
        <end position="160"/>
    </location>
</feature>
<dbReference type="AlphaFoldDB" id="A0AAW8NYD9"/>
<keyword evidence="4" id="KW-1185">Reference proteome</keyword>
<dbReference type="Proteomes" id="UP001269402">
    <property type="component" value="Unassembled WGS sequence"/>
</dbReference>
<dbReference type="InterPro" id="IPR005180">
    <property type="entry name" value="DUF302"/>
</dbReference>
<dbReference type="Gene3D" id="3.30.310.70">
    <property type="entry name" value="TT1751-like domain"/>
    <property type="match status" value="1"/>
</dbReference>